<comment type="subunit">
    <text evidence="1">Homotetramer.</text>
</comment>
<keyword evidence="1 2" id="KW-0489">Methyltransferase</keyword>
<evidence type="ECO:0000313" key="3">
    <source>
        <dbReference type="Proteomes" id="UP000033661"/>
    </source>
</evidence>
<comment type="catalytic activity">
    <reaction evidence="1">
        <text>dUMP + (6R)-5,10-methylene-5,6,7,8-tetrahydrofolate + NADPH + H(+) = dTMP + (6S)-5,6,7,8-tetrahydrofolate + NADP(+)</text>
        <dbReference type="Rhea" id="RHEA:29043"/>
        <dbReference type="ChEBI" id="CHEBI:15378"/>
        <dbReference type="ChEBI" id="CHEBI:15636"/>
        <dbReference type="ChEBI" id="CHEBI:57453"/>
        <dbReference type="ChEBI" id="CHEBI:57783"/>
        <dbReference type="ChEBI" id="CHEBI:58349"/>
        <dbReference type="ChEBI" id="CHEBI:63528"/>
        <dbReference type="ChEBI" id="CHEBI:246422"/>
        <dbReference type="EC" id="2.1.1.148"/>
    </reaction>
</comment>
<dbReference type="GO" id="GO:0050660">
    <property type="term" value="F:flavin adenine dinucleotide binding"/>
    <property type="evidence" value="ECO:0007669"/>
    <property type="project" value="UniProtKB-UniRule"/>
</dbReference>
<dbReference type="GO" id="GO:0006235">
    <property type="term" value="P:dTTP biosynthetic process"/>
    <property type="evidence" value="ECO:0007669"/>
    <property type="project" value="UniProtKB-UniRule"/>
</dbReference>
<keyword evidence="3" id="KW-1185">Reference proteome</keyword>
<feature type="binding site" evidence="1">
    <location>
        <position position="211"/>
    </location>
    <ligand>
        <name>FAD</name>
        <dbReference type="ChEBI" id="CHEBI:57692"/>
        <note>ligand shared between neighboring subunits</note>
    </ligand>
</feature>
<comment type="pathway">
    <text evidence="1">Pyrimidine metabolism; dTTP biosynthesis.</text>
</comment>
<dbReference type="PANTHER" id="PTHR34934:SF1">
    <property type="entry name" value="FLAVIN-DEPENDENT THYMIDYLATE SYNTHASE"/>
    <property type="match status" value="1"/>
</dbReference>
<feature type="binding site" evidence="1">
    <location>
        <position position="216"/>
    </location>
    <ligand>
        <name>dUMP</name>
        <dbReference type="ChEBI" id="CHEBI:246422"/>
        <note>ligand shared between dimeric partners</note>
    </ligand>
</feature>
<proteinExistence type="inferred from homology"/>
<feature type="binding site" evidence="1">
    <location>
        <begin position="93"/>
        <end position="96"/>
    </location>
    <ligand>
        <name>dUMP</name>
        <dbReference type="ChEBI" id="CHEBI:246422"/>
        <note>ligand shared between dimeric partners</note>
    </ligand>
</feature>
<dbReference type="SUPFAM" id="SSF69796">
    <property type="entry name" value="Thymidylate synthase-complementing protein Thy1"/>
    <property type="match status" value="1"/>
</dbReference>
<dbReference type="GO" id="GO:0006231">
    <property type="term" value="P:dTMP biosynthetic process"/>
    <property type="evidence" value="ECO:0007669"/>
    <property type="project" value="UniProtKB-UniRule"/>
</dbReference>
<comment type="cofactor">
    <cofactor evidence="1">
        <name>FAD</name>
        <dbReference type="ChEBI" id="CHEBI:57692"/>
    </cofactor>
    <text evidence="1">Binds 4 FAD per tetramer. Each FAD binding site is formed by three monomers.</text>
</comment>
<comment type="function">
    <text evidence="1">Catalyzes the reductive methylation of 2'-deoxyuridine-5'-monophosphate (dUMP) to 2'-deoxythymidine-5'-monophosphate (dTMP) while utilizing 5,10-methylenetetrahydrofolate (mTHF) as the methyl donor, and NADPH and FADH(2) as the reductant.</text>
</comment>
<feature type="binding site" description="in other chain" evidence="1">
    <location>
        <position position="189"/>
    </location>
    <ligand>
        <name>dUMP</name>
        <dbReference type="ChEBI" id="CHEBI:246422"/>
        <note>ligand shared between dimeric partners</note>
    </ligand>
</feature>
<feature type="active site" description="Involved in ionization of N3 of dUMP, leading to its activation" evidence="1">
    <location>
        <position position="216"/>
    </location>
</feature>
<evidence type="ECO:0000256" key="1">
    <source>
        <dbReference type="HAMAP-Rule" id="MF_01408"/>
    </source>
</evidence>
<dbReference type="InterPro" id="IPR003669">
    <property type="entry name" value="Thymidylate_synthase_ThyX"/>
</dbReference>
<dbReference type="GO" id="GO:0050797">
    <property type="term" value="F:thymidylate synthase (FAD) activity"/>
    <property type="evidence" value="ECO:0007669"/>
    <property type="project" value="UniProtKB-UniRule"/>
</dbReference>
<keyword evidence="1" id="KW-0545">Nucleotide biosynthesis</keyword>
<dbReference type="Proteomes" id="UP000033661">
    <property type="component" value="Unassembled WGS sequence"/>
</dbReference>
<dbReference type="Gene3D" id="3.30.1360.170">
    <property type="match status" value="1"/>
</dbReference>
<gene>
    <name evidence="1 2" type="primary">thyX</name>
    <name evidence="2" type="ORF">RBEAN4_1189</name>
</gene>
<feature type="binding site" evidence="1">
    <location>
        <position position="73"/>
    </location>
    <ligand>
        <name>FAD</name>
        <dbReference type="ChEBI" id="CHEBI:57692"/>
        <note>ligand shared between neighboring subunits</note>
    </ligand>
</feature>
<dbReference type="PATRIC" id="fig|1359193.3.peg.1149"/>
<keyword evidence="1" id="KW-0521">NADP</keyword>
<feature type="binding site" evidence="1">
    <location>
        <position position="104"/>
    </location>
    <ligand>
        <name>FAD</name>
        <dbReference type="ChEBI" id="CHEBI:57692"/>
        <note>ligand shared between neighboring subunits</note>
    </ligand>
</feature>
<dbReference type="HAMAP" id="MF_01408">
    <property type="entry name" value="ThyX"/>
    <property type="match status" value="1"/>
</dbReference>
<dbReference type="EMBL" id="LAOI01000001">
    <property type="protein sequence ID" value="KJV90187.1"/>
    <property type="molecule type" value="Genomic_DNA"/>
</dbReference>
<dbReference type="UniPathway" id="UPA00575"/>
<dbReference type="CDD" id="cd20175">
    <property type="entry name" value="ThyX"/>
    <property type="match status" value="1"/>
</dbReference>
<feature type="binding site" evidence="1">
    <location>
        <begin position="205"/>
        <end position="207"/>
    </location>
    <ligand>
        <name>FAD</name>
        <dbReference type="ChEBI" id="CHEBI:57692"/>
        <note>ligand shared between neighboring subunits</note>
    </ligand>
</feature>
<organism evidence="2 3">
    <name type="scientific">Rickettsia bellii str. RML An4</name>
    <dbReference type="NCBI Taxonomy" id="1359193"/>
    <lineage>
        <taxon>Bacteria</taxon>
        <taxon>Pseudomonadati</taxon>
        <taxon>Pseudomonadota</taxon>
        <taxon>Alphaproteobacteria</taxon>
        <taxon>Rickettsiales</taxon>
        <taxon>Rickettsiaceae</taxon>
        <taxon>Rickettsieae</taxon>
        <taxon>Rickettsia</taxon>
        <taxon>belli group</taxon>
    </lineage>
</organism>
<dbReference type="AlphaFoldDB" id="A0A0F3QD47"/>
<comment type="similarity">
    <text evidence="1">Belongs to the thymidylate synthase ThyX family.</text>
</comment>
<dbReference type="Pfam" id="PF02511">
    <property type="entry name" value="Thy1"/>
    <property type="match status" value="1"/>
</dbReference>
<dbReference type="PANTHER" id="PTHR34934">
    <property type="entry name" value="FLAVIN-DEPENDENT THYMIDYLATE SYNTHASE"/>
    <property type="match status" value="1"/>
</dbReference>
<keyword evidence="1" id="KW-0274">FAD</keyword>
<keyword evidence="1" id="KW-0285">Flavoprotein</keyword>
<feature type="binding site" evidence="1">
    <location>
        <begin position="96"/>
        <end position="98"/>
    </location>
    <ligand>
        <name>FAD</name>
        <dbReference type="ChEBI" id="CHEBI:57692"/>
        <note>ligand shared between neighboring subunits</note>
    </ligand>
</feature>
<name>A0A0F3QD47_RICBE</name>
<dbReference type="NCBIfam" id="TIGR02170">
    <property type="entry name" value="thyX"/>
    <property type="match status" value="1"/>
</dbReference>
<dbReference type="InterPro" id="IPR036098">
    <property type="entry name" value="Thymidylate_synthase_ThyX_sf"/>
</dbReference>
<comment type="caution">
    <text evidence="2">The sequence shown here is derived from an EMBL/GenBank/DDBJ whole genome shotgun (WGS) entry which is preliminary data.</text>
</comment>
<dbReference type="PROSITE" id="PS51331">
    <property type="entry name" value="THYX"/>
    <property type="match status" value="1"/>
</dbReference>
<feature type="binding site" description="in other chain" evidence="1">
    <location>
        <begin position="104"/>
        <end position="108"/>
    </location>
    <ligand>
        <name>dUMP</name>
        <dbReference type="ChEBI" id="CHEBI:246422"/>
        <note>ligand shared between dimeric partners</note>
    </ligand>
</feature>
<evidence type="ECO:0000313" key="2">
    <source>
        <dbReference type="EMBL" id="KJV90187.1"/>
    </source>
</evidence>
<dbReference type="EC" id="2.1.1.148" evidence="1"/>
<dbReference type="RefSeq" id="WP_012152139.1">
    <property type="nucleotide sequence ID" value="NZ_LAOI01000001.1"/>
</dbReference>
<keyword evidence="1 2" id="KW-0808">Transferase</keyword>
<reference evidence="2 3" key="1">
    <citation type="submission" date="2015-02" db="EMBL/GenBank/DDBJ databases">
        <title>Genome Sequencing of Rickettsiales.</title>
        <authorList>
            <person name="Daugherty S.C."/>
            <person name="Su Q."/>
            <person name="Abolude K."/>
            <person name="Beier-Sexton M."/>
            <person name="Carlyon J.A."/>
            <person name="Carter R."/>
            <person name="Day N.P."/>
            <person name="Dumler S.J."/>
            <person name="Dyachenko V."/>
            <person name="Godinez A."/>
            <person name="Kurtti T.J."/>
            <person name="Lichay M."/>
            <person name="Mullins K.E."/>
            <person name="Ott S."/>
            <person name="Pappas-Brown V."/>
            <person name="Paris D.H."/>
            <person name="Patel P."/>
            <person name="Richards A.L."/>
            <person name="Sadzewicz L."/>
            <person name="Sears K."/>
            <person name="Seidman D."/>
            <person name="Sengamalay N."/>
            <person name="Stenos J."/>
            <person name="Tallon L.J."/>
            <person name="Vincent G."/>
            <person name="Fraser C.M."/>
            <person name="Munderloh U."/>
            <person name="Dunning-Hotopp J.C."/>
        </authorList>
    </citation>
    <scope>NUCLEOTIDE SEQUENCE [LARGE SCALE GENOMIC DNA]</scope>
    <source>
        <strain evidence="2 3">RML An4</strain>
    </source>
</reference>
<protein>
    <recommendedName>
        <fullName evidence="1">Flavin-dependent thymidylate synthase</fullName>
        <shortName evidence="1">FDTS</shortName>
        <ecNumber evidence="1">2.1.1.148</ecNumber>
    </recommendedName>
    <alternativeName>
        <fullName evidence="1">FAD-dependent thymidylate synthase</fullName>
    </alternativeName>
    <alternativeName>
        <fullName evidence="1">Thymidylate synthase ThyX</fullName>
        <shortName evidence="1">TS</shortName>
        <shortName evidence="1">TSase</shortName>
    </alternativeName>
</protein>
<sequence length="294" mass="34486">MNNATKRVVVPALEEILYEPIKVLDHGFIRVIDYMGDDSAIVQAARVSYGKGTKQLNQDKGLINYLLRHYHTTPFEMCDIKFHIKLPIFIARQWIRHRTASVNEYSARYSILGNEFYLPEPQNIAPQSSTNKQCRESDSLPKEVAEKVLNILEEDARNCYKHYTELMNTDEEGNIIDDNNTGIARELARMNLTLNYYTEWYWKINLHNLLHFLRLRADPHAQYEIRVYAEKMLDIVKAWVPFTYEAFEEYRMCGANISRKGLEVIKKMISGEKVTHETSGMTKREWEELTKILK</sequence>
<dbReference type="GO" id="GO:0070402">
    <property type="term" value="F:NADPH binding"/>
    <property type="evidence" value="ECO:0007669"/>
    <property type="project" value="TreeGrafter"/>
</dbReference>
<dbReference type="GO" id="GO:0032259">
    <property type="term" value="P:methylation"/>
    <property type="evidence" value="ECO:0007669"/>
    <property type="project" value="UniProtKB-KW"/>
</dbReference>
<dbReference type="GO" id="GO:0004799">
    <property type="term" value="F:thymidylate synthase activity"/>
    <property type="evidence" value="ECO:0007669"/>
    <property type="project" value="TreeGrafter"/>
</dbReference>
<accession>A0A0F3QD47</accession>